<dbReference type="GO" id="GO:0035556">
    <property type="term" value="P:intracellular signal transduction"/>
    <property type="evidence" value="ECO:0007669"/>
    <property type="project" value="TreeGrafter"/>
</dbReference>
<dbReference type="AlphaFoldDB" id="A0A6F9DKZ5"/>
<feature type="compositionally biased region" description="Polar residues" evidence="12">
    <location>
        <begin position="757"/>
        <end position="768"/>
    </location>
</feature>
<dbReference type="InterPro" id="IPR011009">
    <property type="entry name" value="Kinase-like_dom_sf"/>
</dbReference>
<evidence type="ECO:0000256" key="12">
    <source>
        <dbReference type="SAM" id="MobiDB-lite"/>
    </source>
</evidence>
<dbReference type="GO" id="GO:0005634">
    <property type="term" value="C:nucleus"/>
    <property type="evidence" value="ECO:0007669"/>
    <property type="project" value="TreeGrafter"/>
</dbReference>
<evidence type="ECO:0000256" key="6">
    <source>
        <dbReference type="ARBA" id="ARBA00022741"/>
    </source>
</evidence>
<evidence type="ECO:0000256" key="7">
    <source>
        <dbReference type="ARBA" id="ARBA00022777"/>
    </source>
</evidence>
<evidence type="ECO:0000256" key="4">
    <source>
        <dbReference type="ARBA" id="ARBA00022527"/>
    </source>
</evidence>
<organism evidence="15">
    <name type="scientific">Phallusia mammillata</name>
    <dbReference type="NCBI Taxonomy" id="59560"/>
    <lineage>
        <taxon>Eukaryota</taxon>
        <taxon>Metazoa</taxon>
        <taxon>Chordata</taxon>
        <taxon>Tunicata</taxon>
        <taxon>Ascidiacea</taxon>
        <taxon>Phlebobranchia</taxon>
        <taxon>Ascidiidae</taxon>
        <taxon>Phallusia</taxon>
    </lineage>
</organism>
<keyword evidence="6" id="KW-0547">Nucleotide-binding</keyword>
<name>A0A6F9DKZ5_9ASCI</name>
<dbReference type="Gene3D" id="1.10.510.10">
    <property type="entry name" value="Transferase(Phosphotransferase) domain 1"/>
    <property type="match status" value="2"/>
</dbReference>
<dbReference type="GO" id="GO:0005524">
    <property type="term" value="F:ATP binding"/>
    <property type="evidence" value="ECO:0007669"/>
    <property type="project" value="UniProtKB-KW"/>
</dbReference>
<dbReference type="FunFam" id="3.30.200.20:FF:000550">
    <property type="entry name" value="Serine/threonine-protein kinase greatwall"/>
    <property type="match status" value="1"/>
</dbReference>
<keyword evidence="5" id="KW-0808">Transferase</keyword>
<dbReference type="InterPro" id="IPR008271">
    <property type="entry name" value="Ser/Thr_kinase_AS"/>
</dbReference>
<keyword evidence="4" id="KW-0723">Serine/threonine-protein kinase</keyword>
<evidence type="ECO:0000256" key="5">
    <source>
        <dbReference type="ARBA" id="ARBA00022679"/>
    </source>
</evidence>
<feature type="domain" description="AGC-kinase C-terminal" evidence="14">
    <location>
        <begin position="1145"/>
        <end position="1191"/>
    </location>
</feature>
<feature type="region of interest" description="Disordered" evidence="12">
    <location>
        <begin position="423"/>
        <end position="454"/>
    </location>
</feature>
<dbReference type="EC" id="2.7.11.1" evidence="2"/>
<proteinExistence type="evidence at transcript level"/>
<feature type="region of interest" description="Disordered" evidence="12">
    <location>
        <begin position="566"/>
        <end position="632"/>
    </location>
</feature>
<dbReference type="EMBL" id="LR787794">
    <property type="protein sequence ID" value="CAB3263656.1"/>
    <property type="molecule type" value="mRNA"/>
</dbReference>
<comment type="catalytic activity">
    <reaction evidence="10">
        <text>L-threonyl-[protein] + ATP = O-phospho-L-threonyl-[protein] + ADP + H(+)</text>
        <dbReference type="Rhea" id="RHEA:46608"/>
        <dbReference type="Rhea" id="RHEA-COMP:11060"/>
        <dbReference type="Rhea" id="RHEA-COMP:11605"/>
        <dbReference type="ChEBI" id="CHEBI:15378"/>
        <dbReference type="ChEBI" id="CHEBI:30013"/>
        <dbReference type="ChEBI" id="CHEBI:30616"/>
        <dbReference type="ChEBI" id="CHEBI:61977"/>
        <dbReference type="ChEBI" id="CHEBI:456216"/>
        <dbReference type="EC" id="2.7.11.1"/>
    </reaction>
</comment>
<evidence type="ECO:0000259" key="13">
    <source>
        <dbReference type="PROSITE" id="PS50011"/>
    </source>
</evidence>
<dbReference type="Gene3D" id="3.30.200.20">
    <property type="entry name" value="Phosphorylase Kinase, domain 1"/>
    <property type="match status" value="2"/>
</dbReference>
<keyword evidence="8" id="KW-0067">ATP-binding</keyword>
<dbReference type="InterPro" id="IPR000719">
    <property type="entry name" value="Prot_kinase_dom"/>
</dbReference>
<feature type="domain" description="Protein kinase" evidence="13">
    <location>
        <begin position="841"/>
        <end position="1144"/>
    </location>
</feature>
<feature type="region of interest" description="Disordered" evidence="12">
    <location>
        <begin position="675"/>
        <end position="706"/>
    </location>
</feature>
<evidence type="ECO:0000256" key="9">
    <source>
        <dbReference type="ARBA" id="ARBA00033099"/>
    </source>
</evidence>
<dbReference type="PANTHER" id="PTHR24356:SF1">
    <property type="entry name" value="SERINE_THREONINE-PROTEIN KINASE GREATWALL"/>
    <property type="match status" value="1"/>
</dbReference>
<dbReference type="PANTHER" id="PTHR24356">
    <property type="entry name" value="SERINE/THREONINE-PROTEIN KINASE"/>
    <property type="match status" value="1"/>
</dbReference>
<dbReference type="InterPro" id="IPR000961">
    <property type="entry name" value="AGC-kinase_C"/>
</dbReference>
<evidence type="ECO:0000256" key="8">
    <source>
        <dbReference type="ARBA" id="ARBA00022840"/>
    </source>
</evidence>
<evidence type="ECO:0000256" key="3">
    <source>
        <dbReference type="ARBA" id="ARBA00022148"/>
    </source>
</evidence>
<sequence length="1191" mass="131543">MNTSTEDADVSIPIPKPPDVNDFIIIKPISQGAFGQVYLGKRKTDSHLYAIKVMKKSKMVRKNMTKNVLCERKAMALSKSPFIVHLFYSLETPLDIYLIMEYIIGGDVKSLLAVLGYFDQSIAILYAAEVTLALEYLHKHGIVHRDLKPDNMLITAQGHIKLTDFGLSSVSLDRDLNMSDVVKTPSATSKPNNREYFRTPGQVLSLITNFNFQNSPSSRHLASPAFTGRRSQALRLGARRFSFDELQSGNKGYLPSVNSPLIAGKENTAQGSQAAMDENGLTEADKITPPDSNIKDEQAITDTPARMVLARERGIGSMSGSITSVRDLLSPLEESEKRSLLMQTPGSLKMSGSKMKTCGRHFAARHNNILNYISPTCLTPTINAVSGDSSVSSDGRRSFHKHLSVAAANTSGCTEATQDDVFEHKQPGNMDSPSAICRKQRRHSSGDEKNSSNMSIDEQVAYRHCFSEGGEINHNSDHVKYPFHPSKRRKVQSCRHSGLTTDIDNLWLSQQSKHVQPVFENAGLKQNLSPEVAHNQQTVPRIRLNSVPKPDLGLLETSQINLSLTSPHKRLSRSMSSPDLALSSSSDLKTPCKDDLRGGAKGDNVPVSANHDASFASSTNQHSFHRRSTSLEKSISDMDMSLKELSFEDKIKQGSNHHDNSADNSASDFGSILSSEAESLSPKQPATRIFHSSPEQTRIHHSTPAHDESIELIRGNGDESFISRPQMSDSSFLDEQNNEAVRRGTSMESGIVGLDSTGFSTSPKSRNTSIHKDQATGSTTDHCIMGNISPIAVHPPMKLDYVTDTTINKSRRILSPVLEHNFPDSLSPKAHHRKPSMRNAAGSRAGLSRGSRSVSWNDLTKDDAVPFTPNPHDASLSSLESDGELEPVPFGCHSNAKDGENRVNDVSVQNHGNVEGIPLSMMTSHGNGENPSLGLLISRTPHRHGTDSQFLNKCITQFRHNTPKTVPFHPRTPKQLPFPPHTPKQATRFNFQPSPSIRTSLCTPKNRLRPLAITPTANRLFTPKPPPRRTPRSVRSPRKNSQMESRIWGTPDYLAPELLLRQPHGPGVDWWALGVCLYEFMVGVTPFSDESLEKIFSNILKGDIEWPEGDEILPDDAVKLIRHLLTKDSNDRAGSKDIRSNPMFSDLPWHDLLSVQPEFVPQPDSETDTCYFDPRNNVRKSTAVHAPHPLP</sequence>
<accession>A0A6F9DKZ5</accession>
<feature type="compositionally biased region" description="Low complexity" evidence="12">
    <location>
        <begin position="573"/>
        <end position="588"/>
    </location>
</feature>
<feature type="compositionally biased region" description="Basic and acidic residues" evidence="12">
    <location>
        <begin position="590"/>
        <end position="600"/>
    </location>
</feature>
<gene>
    <name evidence="15" type="primary">Mastl</name>
</gene>
<feature type="domain" description="Protein kinase" evidence="13">
    <location>
        <begin position="23"/>
        <end position="329"/>
    </location>
</feature>
<evidence type="ECO:0000256" key="11">
    <source>
        <dbReference type="ARBA" id="ARBA00048679"/>
    </source>
</evidence>
<feature type="compositionally biased region" description="Polar residues" evidence="12">
    <location>
        <begin position="675"/>
        <end position="684"/>
    </location>
</feature>
<dbReference type="InterPro" id="IPR050236">
    <property type="entry name" value="Ser_Thr_kinase_AGC"/>
</dbReference>
<dbReference type="SMART" id="SM00220">
    <property type="entry name" value="S_TKc"/>
    <property type="match status" value="1"/>
</dbReference>
<keyword evidence="7 15" id="KW-0418">Kinase</keyword>
<feature type="region of interest" description="Disordered" evidence="12">
    <location>
        <begin position="820"/>
        <end position="886"/>
    </location>
</feature>
<comment type="catalytic activity">
    <reaction evidence="11">
        <text>L-seryl-[protein] + ATP = O-phospho-L-seryl-[protein] + ADP + H(+)</text>
        <dbReference type="Rhea" id="RHEA:17989"/>
        <dbReference type="Rhea" id="RHEA-COMP:9863"/>
        <dbReference type="Rhea" id="RHEA-COMP:11604"/>
        <dbReference type="ChEBI" id="CHEBI:15378"/>
        <dbReference type="ChEBI" id="CHEBI:29999"/>
        <dbReference type="ChEBI" id="CHEBI:30616"/>
        <dbReference type="ChEBI" id="CHEBI:83421"/>
        <dbReference type="ChEBI" id="CHEBI:456216"/>
        <dbReference type="EC" id="2.7.11.1"/>
    </reaction>
</comment>
<feature type="compositionally biased region" description="Low complexity" evidence="12">
    <location>
        <begin position="840"/>
        <end position="855"/>
    </location>
</feature>
<comment type="similarity">
    <text evidence="1">Belongs to the protein kinase superfamily. AGC Ser/Thr protein kinase family.</text>
</comment>
<evidence type="ECO:0000256" key="2">
    <source>
        <dbReference type="ARBA" id="ARBA00012513"/>
    </source>
</evidence>
<evidence type="ECO:0000313" key="15">
    <source>
        <dbReference type="EMBL" id="CAB3263656.1"/>
    </source>
</evidence>
<dbReference type="PROSITE" id="PS50011">
    <property type="entry name" value="PROTEIN_KINASE_DOM"/>
    <property type="match status" value="2"/>
</dbReference>
<evidence type="ECO:0000256" key="1">
    <source>
        <dbReference type="ARBA" id="ARBA00009903"/>
    </source>
</evidence>
<feature type="compositionally biased region" description="Basic residues" evidence="12">
    <location>
        <begin position="1026"/>
        <end position="1038"/>
    </location>
</feature>
<dbReference type="PROSITE" id="PS00108">
    <property type="entry name" value="PROTEIN_KINASE_ST"/>
    <property type="match status" value="1"/>
</dbReference>
<dbReference type="PROSITE" id="PS51285">
    <property type="entry name" value="AGC_KINASE_CTER"/>
    <property type="match status" value="1"/>
</dbReference>
<reference evidence="15" key="1">
    <citation type="submission" date="2020-04" db="EMBL/GenBank/DDBJ databases">
        <authorList>
            <person name="Neveu A P."/>
        </authorList>
    </citation>
    <scope>NUCLEOTIDE SEQUENCE</scope>
    <source>
        <tissue evidence="15">Whole embryo</tissue>
    </source>
</reference>
<dbReference type="Pfam" id="PF00069">
    <property type="entry name" value="Pkinase"/>
    <property type="match status" value="2"/>
</dbReference>
<feature type="region of interest" description="Disordered" evidence="12">
    <location>
        <begin position="1015"/>
        <end position="1043"/>
    </location>
</feature>
<dbReference type="GO" id="GO:0004674">
    <property type="term" value="F:protein serine/threonine kinase activity"/>
    <property type="evidence" value="ECO:0007669"/>
    <property type="project" value="UniProtKB-KW"/>
</dbReference>
<dbReference type="SUPFAM" id="SSF56112">
    <property type="entry name" value="Protein kinase-like (PK-like)"/>
    <property type="match status" value="1"/>
</dbReference>
<dbReference type="FunFam" id="1.10.510.10:FF:000604">
    <property type="entry name" value="AGC protein kinase"/>
    <property type="match status" value="1"/>
</dbReference>
<feature type="region of interest" description="Disordered" evidence="12">
    <location>
        <begin position="751"/>
        <end position="778"/>
    </location>
</feature>
<evidence type="ECO:0000259" key="14">
    <source>
        <dbReference type="PROSITE" id="PS51285"/>
    </source>
</evidence>
<evidence type="ECO:0000256" key="10">
    <source>
        <dbReference type="ARBA" id="ARBA00047899"/>
    </source>
</evidence>
<protein>
    <recommendedName>
        <fullName evidence="3">Serine/threonine-protein kinase greatwall</fullName>
        <ecNumber evidence="2">2.7.11.1</ecNumber>
    </recommendedName>
    <alternativeName>
        <fullName evidence="9">Microtubule-associated serine/threonine-protein kinase-like</fullName>
    </alternativeName>
</protein>